<dbReference type="EMBL" id="SRKY01000001">
    <property type="protein sequence ID" value="THH38284.1"/>
    <property type="molecule type" value="Genomic_DNA"/>
</dbReference>
<dbReference type="Proteomes" id="UP000306602">
    <property type="component" value="Unassembled WGS sequence"/>
</dbReference>
<keyword evidence="3" id="KW-1185">Reference proteome</keyword>
<gene>
    <name evidence="2" type="ORF">E4Z66_01555</name>
</gene>
<accession>A0A4S4NFC8</accession>
<dbReference type="AlphaFoldDB" id="A0A4S4NFC8"/>
<dbReference type="OrthoDB" id="8660107at2"/>
<reference evidence="2 3" key="1">
    <citation type="submission" date="2019-04" db="EMBL/GenBank/DDBJ databases">
        <title>Shimia ponticola sp. nov., isolated from seawater.</title>
        <authorList>
            <person name="Kim Y.-O."/>
            <person name="Yoon J.-H."/>
        </authorList>
    </citation>
    <scope>NUCLEOTIDE SEQUENCE [LARGE SCALE GENOMIC DNA]</scope>
    <source>
        <strain evidence="2 3">MYP11</strain>
    </source>
</reference>
<organism evidence="2 3">
    <name type="scientific">Aliishimia ponticola</name>
    <dbReference type="NCBI Taxonomy" id="2499833"/>
    <lineage>
        <taxon>Bacteria</taxon>
        <taxon>Pseudomonadati</taxon>
        <taxon>Pseudomonadota</taxon>
        <taxon>Alphaproteobacteria</taxon>
        <taxon>Rhodobacterales</taxon>
        <taxon>Paracoccaceae</taxon>
        <taxon>Aliishimia</taxon>
    </lineage>
</organism>
<feature type="domain" description="Immunity MXAN-0049 protein" evidence="1">
    <location>
        <begin position="29"/>
        <end position="200"/>
    </location>
</feature>
<evidence type="ECO:0000313" key="3">
    <source>
        <dbReference type="Proteomes" id="UP000306602"/>
    </source>
</evidence>
<sequence>MTHIFDLRLHKVQIPTEMREWEERFPVGSPNVDQSITDRGLNAVHCWRDAKGPNNAEDMPKVLLAERARKTWPDAFTTTNGLYVVSGAAKHVIEGLDPGIHQFFPLKIQTKRGIDIPGPWFAMNVHVKQDSIVMEKSRVNKSQRKPDELSRFWGDTKDGDVVVDPAKQSGIHLWREARFIGSLLASDELIAAFKVQGVKFFPSFKATNISELSEG</sequence>
<dbReference type="Pfam" id="PF07791">
    <property type="entry name" value="Imm11"/>
    <property type="match status" value="1"/>
</dbReference>
<evidence type="ECO:0000313" key="2">
    <source>
        <dbReference type="EMBL" id="THH38284.1"/>
    </source>
</evidence>
<name>A0A4S4NFC8_9RHOB</name>
<dbReference type="RefSeq" id="WP_136461177.1">
    <property type="nucleotide sequence ID" value="NZ_SRKY01000001.1"/>
</dbReference>
<proteinExistence type="predicted"/>
<comment type="caution">
    <text evidence="2">The sequence shown here is derived from an EMBL/GenBank/DDBJ whole genome shotgun (WGS) entry which is preliminary data.</text>
</comment>
<evidence type="ECO:0000259" key="1">
    <source>
        <dbReference type="Pfam" id="PF07791"/>
    </source>
</evidence>
<dbReference type="InterPro" id="IPR012433">
    <property type="entry name" value="Imm11"/>
</dbReference>
<protein>
    <recommendedName>
        <fullName evidence="1">Immunity MXAN-0049 protein domain-containing protein</fullName>
    </recommendedName>
</protein>